<dbReference type="AlphaFoldDB" id="A0A504Y502"/>
<accession>A0A504Y502</accession>
<dbReference type="EMBL" id="SUNJ01014395">
    <property type="protein sequence ID" value="TPP56512.1"/>
    <property type="molecule type" value="Genomic_DNA"/>
</dbReference>
<organism evidence="1 2">
    <name type="scientific">Fasciola gigantica</name>
    <name type="common">Giant liver fluke</name>
    <dbReference type="NCBI Taxonomy" id="46835"/>
    <lineage>
        <taxon>Eukaryota</taxon>
        <taxon>Metazoa</taxon>
        <taxon>Spiralia</taxon>
        <taxon>Lophotrochozoa</taxon>
        <taxon>Platyhelminthes</taxon>
        <taxon>Trematoda</taxon>
        <taxon>Digenea</taxon>
        <taxon>Plagiorchiida</taxon>
        <taxon>Echinostomata</taxon>
        <taxon>Echinostomatoidea</taxon>
        <taxon>Fasciolidae</taxon>
        <taxon>Fasciola</taxon>
    </lineage>
</organism>
<keyword evidence="2" id="KW-1185">Reference proteome</keyword>
<evidence type="ECO:0000313" key="2">
    <source>
        <dbReference type="Proteomes" id="UP000316759"/>
    </source>
</evidence>
<evidence type="ECO:0000313" key="1">
    <source>
        <dbReference type="EMBL" id="TPP56512.1"/>
    </source>
</evidence>
<proteinExistence type="predicted"/>
<gene>
    <name evidence="1" type="ORF">FGIG_10300</name>
</gene>
<reference evidence="1 2" key="1">
    <citation type="submission" date="2019-04" db="EMBL/GenBank/DDBJ databases">
        <title>Annotation for the trematode Fasciola gigantica.</title>
        <authorList>
            <person name="Choi Y.-J."/>
        </authorList>
    </citation>
    <scope>NUCLEOTIDE SEQUENCE [LARGE SCALE GENOMIC DNA]</scope>
    <source>
        <strain evidence="1">Uganda_cow_1</strain>
    </source>
</reference>
<dbReference type="Proteomes" id="UP000316759">
    <property type="component" value="Unassembled WGS sequence"/>
</dbReference>
<protein>
    <submittedName>
        <fullName evidence="1">Uncharacterized protein</fullName>
    </submittedName>
</protein>
<sequence length="126" mass="15131">MRHWDQALVGFFFCWGGGGKNSFKLGELIFFFFHFPTFFGLKTHFTLEKLHENEERILKCIGKESLGIFCSQSIIKSNQSRKYWFYKMRYRHPSNDYIIYLSNSVITLFIHRITKVSVCDQRNFQH</sequence>
<comment type="caution">
    <text evidence="1">The sequence shown here is derived from an EMBL/GenBank/DDBJ whole genome shotgun (WGS) entry which is preliminary data.</text>
</comment>
<name>A0A504Y502_FASGI</name>